<dbReference type="AlphaFoldDB" id="A0A6M3IS28"/>
<gene>
    <name evidence="2" type="ORF">MM415A02394_0007</name>
    <name evidence="1" type="ORF">MM415B01185_0028</name>
</gene>
<dbReference type="EMBL" id="MT141395">
    <property type="protein sequence ID" value="QJA60094.1"/>
    <property type="molecule type" value="Genomic_DNA"/>
</dbReference>
<dbReference type="EMBL" id="MT142023">
    <property type="protein sequence ID" value="QJA73380.1"/>
    <property type="molecule type" value="Genomic_DNA"/>
</dbReference>
<sequence>MKPITNISTCPFKPGDRITLINGRNVPLAEGIRSYDWYIPVEILRIEGETIIFKRFPSVTCYKTYMPWKVEEKDDSV</sequence>
<organism evidence="1">
    <name type="scientific">viral metagenome</name>
    <dbReference type="NCBI Taxonomy" id="1070528"/>
    <lineage>
        <taxon>unclassified sequences</taxon>
        <taxon>metagenomes</taxon>
        <taxon>organismal metagenomes</taxon>
    </lineage>
</organism>
<reference evidence="1" key="1">
    <citation type="submission" date="2020-03" db="EMBL/GenBank/DDBJ databases">
        <title>The deep terrestrial virosphere.</title>
        <authorList>
            <person name="Holmfeldt K."/>
            <person name="Nilsson E."/>
            <person name="Simone D."/>
            <person name="Lopez-Fernandez M."/>
            <person name="Wu X."/>
            <person name="de Brujin I."/>
            <person name="Lundin D."/>
            <person name="Andersson A."/>
            <person name="Bertilsson S."/>
            <person name="Dopson M."/>
        </authorList>
    </citation>
    <scope>NUCLEOTIDE SEQUENCE</scope>
    <source>
        <strain evidence="2">MM415A02394</strain>
        <strain evidence="1">MM415B01185</strain>
    </source>
</reference>
<proteinExistence type="predicted"/>
<protein>
    <submittedName>
        <fullName evidence="1">Uncharacterized protein</fullName>
    </submittedName>
</protein>
<evidence type="ECO:0000313" key="2">
    <source>
        <dbReference type="EMBL" id="QJA73380.1"/>
    </source>
</evidence>
<accession>A0A6M3IS28</accession>
<name>A0A6M3IS28_9ZZZZ</name>
<evidence type="ECO:0000313" key="1">
    <source>
        <dbReference type="EMBL" id="QJA60094.1"/>
    </source>
</evidence>